<sequence length="28" mass="3265">MYSHFLPSSLPAKFRLDFSLMCNSLFLV</sequence>
<protein>
    <submittedName>
        <fullName evidence="1">Uncharacterized protein</fullName>
    </submittedName>
</protein>
<reference evidence="1" key="1">
    <citation type="submission" date="2014-11" db="EMBL/GenBank/DDBJ databases">
        <authorList>
            <person name="Amaro Gonzalez C."/>
        </authorList>
    </citation>
    <scope>NUCLEOTIDE SEQUENCE</scope>
</reference>
<name>A0A0E9SL28_ANGAN</name>
<organism evidence="1">
    <name type="scientific">Anguilla anguilla</name>
    <name type="common">European freshwater eel</name>
    <name type="synonym">Muraena anguilla</name>
    <dbReference type="NCBI Taxonomy" id="7936"/>
    <lineage>
        <taxon>Eukaryota</taxon>
        <taxon>Metazoa</taxon>
        <taxon>Chordata</taxon>
        <taxon>Craniata</taxon>
        <taxon>Vertebrata</taxon>
        <taxon>Euteleostomi</taxon>
        <taxon>Actinopterygii</taxon>
        <taxon>Neopterygii</taxon>
        <taxon>Teleostei</taxon>
        <taxon>Anguilliformes</taxon>
        <taxon>Anguillidae</taxon>
        <taxon>Anguilla</taxon>
    </lineage>
</organism>
<reference evidence="1" key="2">
    <citation type="journal article" date="2015" name="Fish Shellfish Immunol.">
        <title>Early steps in the European eel (Anguilla anguilla)-Vibrio vulnificus interaction in the gills: Role of the RtxA13 toxin.</title>
        <authorList>
            <person name="Callol A."/>
            <person name="Pajuelo D."/>
            <person name="Ebbesson L."/>
            <person name="Teles M."/>
            <person name="MacKenzie S."/>
            <person name="Amaro C."/>
        </authorList>
    </citation>
    <scope>NUCLEOTIDE SEQUENCE</scope>
</reference>
<accession>A0A0E9SL28</accession>
<proteinExistence type="predicted"/>
<dbReference type="EMBL" id="GBXM01066655">
    <property type="protein sequence ID" value="JAH41922.1"/>
    <property type="molecule type" value="Transcribed_RNA"/>
</dbReference>
<evidence type="ECO:0000313" key="1">
    <source>
        <dbReference type="EMBL" id="JAH41922.1"/>
    </source>
</evidence>
<dbReference type="AlphaFoldDB" id="A0A0E9SL28"/>